<keyword evidence="4" id="KW-0723">Serine/threonine-protein kinase</keyword>
<evidence type="ECO:0000313" key="6">
    <source>
        <dbReference type="EMBL" id="EGR31471.1"/>
    </source>
</evidence>
<name>G0QTI6_ICHMU</name>
<evidence type="ECO:0000313" key="7">
    <source>
        <dbReference type="Proteomes" id="UP000008983"/>
    </source>
</evidence>
<dbReference type="PANTHER" id="PTHR44167:SF18">
    <property type="entry name" value="PROTEIN KINASE DOMAIN-CONTAINING PROTEIN"/>
    <property type="match status" value="1"/>
</dbReference>
<dbReference type="FunFam" id="1.10.510.10:FF:000945">
    <property type="entry name" value="Uncharacterized protein"/>
    <property type="match status" value="1"/>
</dbReference>
<dbReference type="Gene3D" id="3.30.200.20">
    <property type="entry name" value="Phosphorylase Kinase, domain 1"/>
    <property type="match status" value="1"/>
</dbReference>
<feature type="domain" description="Protein kinase" evidence="5">
    <location>
        <begin position="82"/>
        <end position="351"/>
    </location>
</feature>
<dbReference type="Proteomes" id="UP000008983">
    <property type="component" value="Unassembled WGS sequence"/>
</dbReference>
<dbReference type="RefSeq" id="XP_004034957.1">
    <property type="nucleotide sequence ID" value="XM_004034909.1"/>
</dbReference>
<dbReference type="InParanoid" id="G0QTI6"/>
<dbReference type="OMA" id="GECPNES"/>
<dbReference type="EMBL" id="GL983858">
    <property type="protein sequence ID" value="EGR31471.1"/>
    <property type="molecule type" value="Genomic_DNA"/>
</dbReference>
<dbReference type="STRING" id="857967.G0QTI6"/>
<dbReference type="AlphaFoldDB" id="G0QTI6"/>
<dbReference type="InterPro" id="IPR017441">
    <property type="entry name" value="Protein_kinase_ATP_BS"/>
</dbReference>
<dbReference type="InterPro" id="IPR011009">
    <property type="entry name" value="Kinase-like_dom_sf"/>
</dbReference>
<dbReference type="InterPro" id="IPR000719">
    <property type="entry name" value="Prot_kinase_dom"/>
</dbReference>
<dbReference type="GO" id="GO:0005524">
    <property type="term" value="F:ATP binding"/>
    <property type="evidence" value="ECO:0007669"/>
    <property type="project" value="UniProtKB-UniRule"/>
</dbReference>
<dbReference type="SUPFAM" id="SSF56112">
    <property type="entry name" value="Protein kinase-like (PK-like)"/>
    <property type="match status" value="1"/>
</dbReference>
<evidence type="ECO:0000256" key="1">
    <source>
        <dbReference type="ARBA" id="ARBA00022741"/>
    </source>
</evidence>
<dbReference type="SMART" id="SM00220">
    <property type="entry name" value="S_TKc"/>
    <property type="match status" value="1"/>
</dbReference>
<protein>
    <submittedName>
        <fullName evidence="6">Protein kinase domain protein</fullName>
        <ecNumber evidence="6">2.7.11.17</ecNumber>
    </submittedName>
</protein>
<dbReference type="Gene3D" id="1.10.510.10">
    <property type="entry name" value="Transferase(Phosphotransferase) domain 1"/>
    <property type="match status" value="1"/>
</dbReference>
<keyword evidence="6" id="KW-0808">Transferase</keyword>
<dbReference type="GO" id="GO:0044773">
    <property type="term" value="P:mitotic DNA damage checkpoint signaling"/>
    <property type="evidence" value="ECO:0007669"/>
    <property type="project" value="TreeGrafter"/>
</dbReference>
<dbReference type="PANTHER" id="PTHR44167">
    <property type="entry name" value="OVARIAN-SPECIFIC SERINE/THREONINE-PROTEIN KINASE LOK-RELATED"/>
    <property type="match status" value="1"/>
</dbReference>
<keyword evidence="1 3" id="KW-0547">Nucleotide-binding</keyword>
<comment type="similarity">
    <text evidence="4">Belongs to the protein kinase superfamily.</text>
</comment>
<evidence type="ECO:0000259" key="5">
    <source>
        <dbReference type="PROSITE" id="PS50011"/>
    </source>
</evidence>
<keyword evidence="2 3" id="KW-0067">ATP-binding</keyword>
<dbReference type="Pfam" id="PF00069">
    <property type="entry name" value="Pkinase"/>
    <property type="match status" value="1"/>
</dbReference>
<organism evidence="6 7">
    <name type="scientific">Ichthyophthirius multifiliis</name>
    <name type="common">White spot disease agent</name>
    <name type="synonym">Ich</name>
    <dbReference type="NCBI Taxonomy" id="5932"/>
    <lineage>
        <taxon>Eukaryota</taxon>
        <taxon>Sar</taxon>
        <taxon>Alveolata</taxon>
        <taxon>Ciliophora</taxon>
        <taxon>Intramacronucleata</taxon>
        <taxon>Oligohymenophorea</taxon>
        <taxon>Hymenostomatida</taxon>
        <taxon>Ophryoglenina</taxon>
        <taxon>Ichthyophthirius</taxon>
    </lineage>
</organism>
<dbReference type="PROSITE" id="PS00108">
    <property type="entry name" value="PROTEIN_KINASE_ST"/>
    <property type="match status" value="1"/>
</dbReference>
<dbReference type="GO" id="GO:0005737">
    <property type="term" value="C:cytoplasm"/>
    <property type="evidence" value="ECO:0007669"/>
    <property type="project" value="TreeGrafter"/>
</dbReference>
<feature type="binding site" evidence="3">
    <location>
        <position position="111"/>
    </location>
    <ligand>
        <name>ATP</name>
        <dbReference type="ChEBI" id="CHEBI:30616"/>
    </ligand>
</feature>
<keyword evidence="6" id="KW-0418">Kinase</keyword>
<dbReference type="GeneID" id="14907612"/>
<evidence type="ECO:0000256" key="3">
    <source>
        <dbReference type="PROSITE-ProRule" id="PRU10141"/>
    </source>
</evidence>
<dbReference type="EC" id="2.7.11.17" evidence="6"/>
<gene>
    <name evidence="6" type="ORF">IMG5_108840</name>
</gene>
<dbReference type="PROSITE" id="PS00107">
    <property type="entry name" value="PROTEIN_KINASE_ATP"/>
    <property type="match status" value="1"/>
</dbReference>
<dbReference type="PROSITE" id="PS50011">
    <property type="entry name" value="PROTEIN_KINASE_DOM"/>
    <property type="match status" value="1"/>
</dbReference>
<sequence>MIVSKEPYQKIPDQIIQIMPEWKIQWIYDPKTSKSNNKRIIGFKLLTDNTMKIEYFGDNIIMMTLKDYFSKQIFQLNFLDEYEIIKKIGKGKYAKVYKVRRKIDNKPFAVKYLHKNKLATIEDANDALFNELTILRSLDNKYCIKVISTYEDDNGYYILIELLDFEKIFQNELINLKNYKLGYEYQKLVMKQLLIGVLYVHNNGIMHRDLKPQNLMFATEPEDGQPYQVKIIDFGLAQYVKAKKYIYVHVGTPGFVAPEILNNESENNRYTEKCDLFSIGVIMHIMLTGKQLFPGKRFSQVLESNKKCLTDFTHQRYQDISEEAIDLMKRLLEVNPFKRLSAEEALNHEFFQTEGTLIKKEINLYNQEDFTPLNVKAPKIEVHHNLNQIENKDKKDIDDFKIDFDDLGFKMIHMMPLEEISILGRHIGITY</sequence>
<dbReference type="GO" id="GO:0004683">
    <property type="term" value="F:calcium/calmodulin-dependent protein kinase activity"/>
    <property type="evidence" value="ECO:0007669"/>
    <property type="project" value="UniProtKB-EC"/>
</dbReference>
<reference evidence="6 7" key="1">
    <citation type="submission" date="2011-07" db="EMBL/GenBank/DDBJ databases">
        <authorList>
            <person name="Coyne R."/>
            <person name="Brami D."/>
            <person name="Johnson J."/>
            <person name="Hostetler J."/>
            <person name="Hannick L."/>
            <person name="Clark T."/>
            <person name="Cassidy-Hanley D."/>
            <person name="Inman J."/>
        </authorList>
    </citation>
    <scope>NUCLEOTIDE SEQUENCE [LARGE SCALE GENOMIC DNA]</scope>
    <source>
        <strain evidence="6 7">G5</strain>
    </source>
</reference>
<dbReference type="InterPro" id="IPR008271">
    <property type="entry name" value="Ser/Thr_kinase_AS"/>
</dbReference>
<dbReference type="OrthoDB" id="311799at2759"/>
<evidence type="ECO:0000256" key="2">
    <source>
        <dbReference type="ARBA" id="ARBA00022840"/>
    </source>
</evidence>
<proteinExistence type="inferred from homology"/>
<dbReference type="eggNOG" id="KOG0603">
    <property type="taxonomic scope" value="Eukaryota"/>
</dbReference>
<dbReference type="GO" id="GO:0005634">
    <property type="term" value="C:nucleus"/>
    <property type="evidence" value="ECO:0007669"/>
    <property type="project" value="TreeGrafter"/>
</dbReference>
<accession>G0QTI6</accession>
<keyword evidence="7" id="KW-1185">Reference proteome</keyword>
<evidence type="ECO:0000256" key="4">
    <source>
        <dbReference type="RuleBase" id="RU000304"/>
    </source>
</evidence>